<feature type="compositionally biased region" description="Low complexity" evidence="2">
    <location>
        <begin position="1"/>
        <end position="13"/>
    </location>
</feature>
<dbReference type="PANTHER" id="PTHR10281:SF76">
    <property type="entry name" value="CALCUTTA CUP-RELATED"/>
    <property type="match status" value="1"/>
</dbReference>
<dbReference type="EMBL" id="QEAP01001455">
    <property type="protein sequence ID" value="TPX44956.1"/>
    <property type="molecule type" value="Genomic_DNA"/>
</dbReference>
<reference evidence="4 5" key="1">
    <citation type="journal article" date="2019" name="Sci. Rep.">
        <title>Comparative genomics of chytrid fungi reveal insights into the obligate biotrophic and pathogenic lifestyle of Synchytrium endobioticum.</title>
        <authorList>
            <person name="van de Vossenberg B.T.L.H."/>
            <person name="Warris S."/>
            <person name="Nguyen H.D.T."/>
            <person name="van Gent-Pelzer M.P.E."/>
            <person name="Joly D.L."/>
            <person name="van de Geest H.C."/>
            <person name="Bonants P.J.M."/>
            <person name="Smith D.S."/>
            <person name="Levesque C.A."/>
            <person name="van der Lee T.A.J."/>
        </authorList>
    </citation>
    <scope>NUCLEOTIDE SEQUENCE [LARGE SCALE GENOMIC DNA]</scope>
    <source>
        <strain evidence="4 5">CBS 675.73</strain>
    </source>
</reference>
<dbReference type="SMART" id="SM01117">
    <property type="entry name" value="Cyt-b5"/>
    <property type="match status" value="2"/>
</dbReference>
<proteinExistence type="inferred from homology"/>
<protein>
    <recommendedName>
        <fullName evidence="3">Cytochrome b5 heme-binding domain-containing protein</fullName>
    </recommendedName>
</protein>
<feature type="domain" description="Cytochrome b5 heme-binding" evidence="3">
    <location>
        <begin position="37"/>
        <end position="133"/>
    </location>
</feature>
<dbReference type="Gene3D" id="3.10.120.10">
    <property type="entry name" value="Cytochrome b5-like heme/steroid binding domain"/>
    <property type="match status" value="2"/>
</dbReference>
<evidence type="ECO:0000256" key="2">
    <source>
        <dbReference type="SAM" id="MobiDB-lite"/>
    </source>
</evidence>
<dbReference type="Pfam" id="PF00173">
    <property type="entry name" value="Cyt-b5"/>
    <property type="match status" value="2"/>
</dbReference>
<dbReference type="GO" id="GO:0020037">
    <property type="term" value="F:heme binding"/>
    <property type="evidence" value="ECO:0007669"/>
    <property type="project" value="UniProtKB-ARBA"/>
</dbReference>
<gene>
    <name evidence="4" type="ORF">CcCBS67573_g10387</name>
</gene>
<accession>A0A507D0M3</accession>
<dbReference type="SUPFAM" id="SSF55856">
    <property type="entry name" value="Cytochrome b5-like heme/steroid binding domain"/>
    <property type="match status" value="2"/>
</dbReference>
<name>A0A507D0M3_9FUNG</name>
<dbReference type="AlphaFoldDB" id="A0A507D0M3"/>
<dbReference type="OrthoDB" id="899at2759"/>
<evidence type="ECO:0000259" key="3">
    <source>
        <dbReference type="SMART" id="SM01117"/>
    </source>
</evidence>
<dbReference type="InterPro" id="IPR001199">
    <property type="entry name" value="Cyt_B5-like_heme/steroid-bd"/>
</dbReference>
<dbReference type="GO" id="GO:0012505">
    <property type="term" value="C:endomembrane system"/>
    <property type="evidence" value="ECO:0007669"/>
    <property type="project" value="TreeGrafter"/>
</dbReference>
<dbReference type="Proteomes" id="UP000320333">
    <property type="component" value="Unassembled WGS sequence"/>
</dbReference>
<dbReference type="InterPro" id="IPR036400">
    <property type="entry name" value="Cyt_B5-like_heme/steroid_sf"/>
</dbReference>
<organism evidence="4 5">
    <name type="scientific">Chytriomyces confervae</name>
    <dbReference type="NCBI Taxonomy" id="246404"/>
    <lineage>
        <taxon>Eukaryota</taxon>
        <taxon>Fungi</taxon>
        <taxon>Fungi incertae sedis</taxon>
        <taxon>Chytridiomycota</taxon>
        <taxon>Chytridiomycota incertae sedis</taxon>
        <taxon>Chytridiomycetes</taxon>
        <taxon>Chytridiales</taxon>
        <taxon>Chytriomycetaceae</taxon>
        <taxon>Chytriomyces</taxon>
    </lineage>
</organism>
<dbReference type="GO" id="GO:0016020">
    <property type="term" value="C:membrane"/>
    <property type="evidence" value="ECO:0007669"/>
    <property type="project" value="TreeGrafter"/>
</dbReference>
<comment type="similarity">
    <text evidence="1">Belongs to the cytochrome b5 family. MAPR subfamily.</text>
</comment>
<evidence type="ECO:0000313" key="4">
    <source>
        <dbReference type="EMBL" id="TPX44956.1"/>
    </source>
</evidence>
<dbReference type="FunFam" id="3.10.120.10:FF:000003">
    <property type="entry name" value="membrane-associated progesterone receptor component 1"/>
    <property type="match status" value="1"/>
</dbReference>
<comment type="caution">
    <text evidence="4">The sequence shown here is derived from an EMBL/GenBank/DDBJ whole genome shotgun (WGS) entry which is preliminary data.</text>
</comment>
<dbReference type="InterPro" id="IPR050577">
    <property type="entry name" value="MAPR/NEUFC/NENF-like"/>
</dbReference>
<feature type="domain" description="Cytochrome b5 heme-binding" evidence="3">
    <location>
        <begin position="152"/>
        <end position="237"/>
    </location>
</feature>
<keyword evidence="5" id="KW-1185">Reference proteome</keyword>
<feature type="region of interest" description="Disordered" evidence="2">
    <location>
        <begin position="1"/>
        <end position="24"/>
    </location>
</feature>
<evidence type="ECO:0000256" key="1">
    <source>
        <dbReference type="ARBA" id="ARBA00038357"/>
    </source>
</evidence>
<sequence>MSHPTSSPLSTPPDRNTPRFAANADYGVRSAPGTAKFTPQQLAEFNGTDDSKPVYLALKGVVYNVSSARKMYGPGSGYAVFAGKDASRALGMSSMKPDDCVADYSTLNAEQMETLDKWVAFYQKKYDIVGVMLQQPQVKHTATSISSSRRLFTPEELFQYNGNDPSLPIYIALKGVVYDVTARPDLYAPGGQCAPFAGKDASYAFGKSARGLKNLTSDKVKSDVSELNEEEVKGSIFIPKTLLEALENWVAYYETAYKIVGRMT</sequence>
<dbReference type="PANTHER" id="PTHR10281">
    <property type="entry name" value="MEMBRANE-ASSOCIATED PROGESTERONE RECEPTOR COMPONENT-RELATED"/>
    <property type="match status" value="1"/>
</dbReference>
<evidence type="ECO:0000313" key="5">
    <source>
        <dbReference type="Proteomes" id="UP000320333"/>
    </source>
</evidence>